<evidence type="ECO:0000313" key="2">
    <source>
        <dbReference type="EMBL" id="EJZ62991.1"/>
    </source>
</evidence>
<accession>K0WXJ4</accession>
<proteinExistence type="predicted"/>
<dbReference type="AlphaFoldDB" id="K0WXJ4"/>
<dbReference type="EMBL" id="ADLE01000015">
    <property type="protein sequence ID" value="EJZ62991.1"/>
    <property type="molecule type" value="Genomic_DNA"/>
</dbReference>
<name>K0WXJ4_9BACT</name>
<organism evidence="2 3">
    <name type="scientific">Barnesiella intestinihominis YIT 11860</name>
    <dbReference type="NCBI Taxonomy" id="742726"/>
    <lineage>
        <taxon>Bacteria</taxon>
        <taxon>Pseudomonadati</taxon>
        <taxon>Bacteroidota</taxon>
        <taxon>Bacteroidia</taxon>
        <taxon>Bacteroidales</taxon>
        <taxon>Barnesiellaceae</taxon>
        <taxon>Barnesiella</taxon>
    </lineage>
</organism>
<dbReference type="HOGENOM" id="CLU_108859_0_0_10"/>
<dbReference type="OrthoDB" id="9813917at2"/>
<dbReference type="CDD" id="cd04301">
    <property type="entry name" value="NAT_SF"/>
    <property type="match status" value="1"/>
</dbReference>
<dbReference type="FunFam" id="3.40.630.30:FF:000165">
    <property type="entry name" value="IAA acetyltransferase"/>
    <property type="match status" value="1"/>
</dbReference>
<dbReference type="RefSeq" id="WP_008862735.1">
    <property type="nucleotide sequence ID" value="NZ_JH815205.1"/>
</dbReference>
<dbReference type="GeneID" id="77849538"/>
<feature type="domain" description="N-acetyltransferase" evidence="1">
    <location>
        <begin position="1"/>
        <end position="147"/>
    </location>
</feature>
<evidence type="ECO:0000259" key="1">
    <source>
        <dbReference type="PROSITE" id="PS51186"/>
    </source>
</evidence>
<dbReference type="eggNOG" id="COG0456">
    <property type="taxonomic scope" value="Bacteria"/>
</dbReference>
<dbReference type="Proteomes" id="UP000006044">
    <property type="component" value="Unassembled WGS sequence"/>
</dbReference>
<protein>
    <recommendedName>
        <fullName evidence="1">N-acetyltransferase domain-containing protein</fullName>
    </recommendedName>
</protein>
<dbReference type="InterPro" id="IPR000182">
    <property type="entry name" value="GNAT_dom"/>
</dbReference>
<keyword evidence="3" id="KW-1185">Reference proteome</keyword>
<sequence>MEIKHITQNKADFLDLLLLADENETMIARYLDRGEMFALYDDDLKSICVITQEGKNLYEIKNLATYPPFQRQGYARRLIEYIENRYNAPGTILQVGTGDSPLTIPFYVHCGFRYSHRIPRFFTDNYPHPIFEGGKQLVDMIYLRKEL</sequence>
<reference evidence="2 3" key="1">
    <citation type="submission" date="2012-08" db="EMBL/GenBank/DDBJ databases">
        <title>The Genome Sequence of Barnesiella intestinihominis YIT 11860.</title>
        <authorList>
            <consortium name="The Broad Institute Genome Sequencing Platform"/>
            <person name="Earl A."/>
            <person name="Ward D."/>
            <person name="Feldgarden M."/>
            <person name="Gevers D."/>
            <person name="Morotomi M."/>
            <person name="Walker B."/>
            <person name="Young S.K."/>
            <person name="Zeng Q."/>
            <person name="Gargeya S."/>
            <person name="Fitzgerald M."/>
            <person name="Haas B."/>
            <person name="Abouelleil A."/>
            <person name="Alvarado L."/>
            <person name="Arachchi H.M."/>
            <person name="Berlin A.M."/>
            <person name="Chapman S.B."/>
            <person name="Goldberg J."/>
            <person name="Griggs A."/>
            <person name="Gujja S."/>
            <person name="Hansen M."/>
            <person name="Howarth C."/>
            <person name="Imamovic A."/>
            <person name="Larimer J."/>
            <person name="McCowen C."/>
            <person name="Montmayeur A."/>
            <person name="Murphy C."/>
            <person name="Neiman D."/>
            <person name="Pearson M."/>
            <person name="Priest M."/>
            <person name="Roberts A."/>
            <person name="Saif S."/>
            <person name="Shea T."/>
            <person name="Sisk P."/>
            <person name="Sykes S."/>
            <person name="Wortman J."/>
            <person name="Nusbaum C."/>
            <person name="Birren B."/>
        </authorList>
    </citation>
    <scope>NUCLEOTIDE SEQUENCE [LARGE SCALE GENOMIC DNA]</scope>
    <source>
        <strain evidence="2 3">YIT 11860</strain>
    </source>
</reference>
<dbReference type="SUPFAM" id="SSF55729">
    <property type="entry name" value="Acyl-CoA N-acyltransferases (Nat)"/>
    <property type="match status" value="1"/>
</dbReference>
<gene>
    <name evidence="2" type="ORF">HMPREF9448_02345</name>
</gene>
<dbReference type="PROSITE" id="PS51186">
    <property type="entry name" value="GNAT"/>
    <property type="match status" value="1"/>
</dbReference>
<dbReference type="PATRIC" id="fig|742726.3.peg.2449"/>
<dbReference type="Gene3D" id="3.40.630.30">
    <property type="match status" value="1"/>
</dbReference>
<dbReference type="STRING" id="742726.HMPREF9448_02345"/>
<evidence type="ECO:0000313" key="3">
    <source>
        <dbReference type="Proteomes" id="UP000006044"/>
    </source>
</evidence>
<comment type="caution">
    <text evidence="2">The sequence shown here is derived from an EMBL/GenBank/DDBJ whole genome shotgun (WGS) entry which is preliminary data.</text>
</comment>
<dbReference type="InterPro" id="IPR016181">
    <property type="entry name" value="Acyl_CoA_acyltransferase"/>
</dbReference>
<dbReference type="Pfam" id="PF13508">
    <property type="entry name" value="Acetyltransf_7"/>
    <property type="match status" value="1"/>
</dbReference>
<dbReference type="GO" id="GO:0016747">
    <property type="term" value="F:acyltransferase activity, transferring groups other than amino-acyl groups"/>
    <property type="evidence" value="ECO:0007669"/>
    <property type="project" value="InterPro"/>
</dbReference>